<name>A0A4Y2BBD6_ARAVE</name>
<organism evidence="1 2">
    <name type="scientific">Araneus ventricosus</name>
    <name type="common">Orbweaver spider</name>
    <name type="synonym">Epeira ventricosa</name>
    <dbReference type="NCBI Taxonomy" id="182803"/>
    <lineage>
        <taxon>Eukaryota</taxon>
        <taxon>Metazoa</taxon>
        <taxon>Ecdysozoa</taxon>
        <taxon>Arthropoda</taxon>
        <taxon>Chelicerata</taxon>
        <taxon>Arachnida</taxon>
        <taxon>Araneae</taxon>
        <taxon>Araneomorphae</taxon>
        <taxon>Entelegynae</taxon>
        <taxon>Araneoidea</taxon>
        <taxon>Araneidae</taxon>
        <taxon>Araneus</taxon>
    </lineage>
</organism>
<sequence length="119" mass="13786">MDMAFDNIRRQSRHSPLGFTTLSARDVAKLLADVSLHLFQIKSILFELRSDSCMMVLLHNLALISAISLTPRLHSWIGRCSLFMFGLLPSGAFENHCMGYLHRLQTRTYLQSECCYWRY</sequence>
<protein>
    <submittedName>
        <fullName evidence="1">Uncharacterized protein</fullName>
    </submittedName>
</protein>
<reference evidence="1 2" key="1">
    <citation type="journal article" date="2019" name="Sci. Rep.">
        <title>Orb-weaving spider Araneus ventricosus genome elucidates the spidroin gene catalogue.</title>
        <authorList>
            <person name="Kono N."/>
            <person name="Nakamura H."/>
            <person name="Ohtoshi R."/>
            <person name="Moran D.A.P."/>
            <person name="Shinohara A."/>
            <person name="Yoshida Y."/>
            <person name="Fujiwara M."/>
            <person name="Mori M."/>
            <person name="Tomita M."/>
            <person name="Arakawa K."/>
        </authorList>
    </citation>
    <scope>NUCLEOTIDE SEQUENCE [LARGE SCALE GENOMIC DNA]</scope>
</reference>
<evidence type="ECO:0000313" key="1">
    <source>
        <dbReference type="EMBL" id="GBL88655.1"/>
    </source>
</evidence>
<gene>
    <name evidence="1" type="ORF">AVEN_195644_1</name>
</gene>
<accession>A0A4Y2BBD6</accession>
<keyword evidence="2" id="KW-1185">Reference proteome</keyword>
<dbReference type="Proteomes" id="UP000499080">
    <property type="component" value="Unassembled WGS sequence"/>
</dbReference>
<comment type="caution">
    <text evidence="1">The sequence shown here is derived from an EMBL/GenBank/DDBJ whole genome shotgun (WGS) entry which is preliminary data.</text>
</comment>
<dbReference type="AlphaFoldDB" id="A0A4Y2BBD6"/>
<proteinExistence type="predicted"/>
<evidence type="ECO:0000313" key="2">
    <source>
        <dbReference type="Proteomes" id="UP000499080"/>
    </source>
</evidence>
<dbReference type="EMBL" id="BGPR01000061">
    <property type="protein sequence ID" value="GBL88655.1"/>
    <property type="molecule type" value="Genomic_DNA"/>
</dbReference>